<dbReference type="Ensembl" id="ENSPSNT00000030673.1">
    <property type="protein sequence ID" value="ENSPSNP00000027291.1"/>
    <property type="gene ID" value="ENSPSNG00000019865.1"/>
</dbReference>
<dbReference type="Gene3D" id="6.10.140.140">
    <property type="match status" value="1"/>
</dbReference>
<keyword evidence="3" id="KW-1185">Reference proteome</keyword>
<dbReference type="GO" id="GO:0006355">
    <property type="term" value="P:regulation of DNA-templated transcription"/>
    <property type="evidence" value="ECO:0007669"/>
    <property type="project" value="InterPro"/>
</dbReference>
<dbReference type="SUPFAM" id="SSF109640">
    <property type="entry name" value="KRAB domain (Kruppel-associated box)"/>
    <property type="match status" value="1"/>
</dbReference>
<reference evidence="2" key="1">
    <citation type="submission" date="2019-08" db="EMBL/GenBank/DDBJ databases">
        <title>Phocoena sinus (Vaquita) genome, mPhoSin1, primary haplotype.</title>
        <authorList>
            <person name="Morin P."/>
            <person name="Mountcastle J."/>
            <person name="Fungtammasan C."/>
            <person name="Rhie A."/>
            <person name="Rojas-Bracho L."/>
            <person name="Smith C.R."/>
            <person name="Taylor B.L."/>
            <person name="Gulland F.M.D."/>
            <person name="Musser W."/>
            <person name="Houck M."/>
            <person name="Haase B."/>
            <person name="Paez S."/>
            <person name="Howe K."/>
            <person name="Torrance J."/>
            <person name="Formenti G."/>
            <person name="Phillippy A."/>
            <person name="Ryder O."/>
            <person name="Jarvis E.D."/>
            <person name="Fedrigo O."/>
        </authorList>
    </citation>
    <scope>NUCLEOTIDE SEQUENCE [LARGE SCALE GENOMIC DNA]</scope>
</reference>
<proteinExistence type="predicted"/>
<organism evidence="2 3">
    <name type="scientific">Phocoena sinus</name>
    <name type="common">Vaquita</name>
    <dbReference type="NCBI Taxonomy" id="42100"/>
    <lineage>
        <taxon>Eukaryota</taxon>
        <taxon>Metazoa</taxon>
        <taxon>Chordata</taxon>
        <taxon>Craniata</taxon>
        <taxon>Vertebrata</taxon>
        <taxon>Euteleostomi</taxon>
        <taxon>Mammalia</taxon>
        <taxon>Eutheria</taxon>
        <taxon>Laurasiatheria</taxon>
        <taxon>Artiodactyla</taxon>
        <taxon>Whippomorpha</taxon>
        <taxon>Cetacea</taxon>
        <taxon>Odontoceti</taxon>
        <taxon>Phocoenidae</taxon>
        <taxon>Phocoena</taxon>
    </lineage>
</organism>
<dbReference type="SMART" id="SM00349">
    <property type="entry name" value="KRAB"/>
    <property type="match status" value="1"/>
</dbReference>
<dbReference type="Proteomes" id="UP000694554">
    <property type="component" value="Chromosome X"/>
</dbReference>
<dbReference type="PANTHER" id="PTHR23232">
    <property type="entry name" value="KRAB DOMAIN C2H2 ZINC FINGER"/>
    <property type="match status" value="1"/>
</dbReference>
<evidence type="ECO:0000313" key="3">
    <source>
        <dbReference type="Proteomes" id="UP000694554"/>
    </source>
</evidence>
<evidence type="ECO:0000259" key="1">
    <source>
        <dbReference type="PROSITE" id="PS50805"/>
    </source>
</evidence>
<dbReference type="PANTHER" id="PTHR23232:SF133">
    <property type="entry name" value="RIKEN CDNA 1700020N01 GENE"/>
    <property type="match status" value="1"/>
</dbReference>
<dbReference type="Pfam" id="PF01352">
    <property type="entry name" value="KRAB"/>
    <property type="match status" value="1"/>
</dbReference>
<accession>A0A8C9CME8</accession>
<dbReference type="AlphaFoldDB" id="A0A8C9CME8"/>
<dbReference type="PROSITE" id="PS50805">
    <property type="entry name" value="KRAB"/>
    <property type="match status" value="1"/>
</dbReference>
<sequence>MAEAPAQRDVPRSIVTFEDVCIHFTREEWDLLDEHQKFLHCEAMLENFMLVISLGLSPGRSLYPKEHFASGWVAGNISWAATISM</sequence>
<name>A0A8C9CME8_PHOSS</name>
<reference evidence="2" key="3">
    <citation type="submission" date="2025-09" db="UniProtKB">
        <authorList>
            <consortium name="Ensembl"/>
        </authorList>
    </citation>
    <scope>IDENTIFICATION</scope>
</reference>
<feature type="domain" description="KRAB" evidence="1">
    <location>
        <begin position="15"/>
        <end position="85"/>
    </location>
</feature>
<protein>
    <recommendedName>
        <fullName evidence="1">KRAB domain-containing protein</fullName>
    </recommendedName>
</protein>
<dbReference type="InterPro" id="IPR001909">
    <property type="entry name" value="KRAB"/>
</dbReference>
<reference evidence="2" key="2">
    <citation type="submission" date="2025-08" db="UniProtKB">
        <authorList>
            <consortium name="Ensembl"/>
        </authorList>
    </citation>
    <scope>IDENTIFICATION</scope>
</reference>
<dbReference type="InterPro" id="IPR050169">
    <property type="entry name" value="Krueppel_C2H2_ZnF"/>
</dbReference>
<evidence type="ECO:0000313" key="2">
    <source>
        <dbReference type="Ensembl" id="ENSPSNP00000027291.1"/>
    </source>
</evidence>
<dbReference type="GeneTree" id="ENSGT00950000183442"/>
<dbReference type="InterPro" id="IPR036051">
    <property type="entry name" value="KRAB_dom_sf"/>
</dbReference>
<dbReference type="CDD" id="cd07765">
    <property type="entry name" value="KRAB_A-box"/>
    <property type="match status" value="1"/>
</dbReference>